<feature type="region of interest" description="Disordered" evidence="1">
    <location>
        <begin position="1"/>
        <end position="71"/>
    </location>
</feature>
<dbReference type="EMBL" id="DS995705">
    <property type="protein sequence ID" value="EEQ32803.1"/>
    <property type="molecule type" value="Genomic_DNA"/>
</dbReference>
<accession>C5FSF0</accession>
<dbReference type="eggNOG" id="ENOG502RQ8F">
    <property type="taxonomic scope" value="Eukaryota"/>
</dbReference>
<protein>
    <submittedName>
        <fullName evidence="2">Uncharacterized protein</fullName>
    </submittedName>
</protein>
<dbReference type="GeneID" id="9225000"/>
<dbReference type="OMA" id="CCTLAPR"/>
<dbReference type="RefSeq" id="XP_002845753.1">
    <property type="nucleotide sequence ID" value="XM_002845707.1"/>
</dbReference>
<feature type="region of interest" description="Disordered" evidence="1">
    <location>
        <begin position="109"/>
        <end position="138"/>
    </location>
</feature>
<evidence type="ECO:0000313" key="3">
    <source>
        <dbReference type="Proteomes" id="UP000002035"/>
    </source>
</evidence>
<name>C5FSF0_ARTOC</name>
<dbReference type="Proteomes" id="UP000002035">
    <property type="component" value="Unassembled WGS sequence"/>
</dbReference>
<dbReference type="HOGENOM" id="CLU_1175179_0_0_1"/>
<sequence length="236" mass="26481">MAEKKETSSGRSQSPAPDFITDDEEDVQKPPEYMERDLRRSPASSRREPREYAMSRNIGTSRDYGSSREYETPRSYRTVASYATPSSSALVPLSRSYVGDQEAYGSLMPVSSSSRTRYSRRETYYGESSRSRTSPRGHCGHSREFASLTIPLPPGCRPACTAKLYELHVYSGVCLRQLEYLCDHGLIVEDRYGELIVALSLIPSALGAAISRGLALLRQHLAICLAFNQYAVYQFY</sequence>
<proteinExistence type="predicted"/>
<evidence type="ECO:0000256" key="1">
    <source>
        <dbReference type="SAM" id="MobiDB-lite"/>
    </source>
</evidence>
<feature type="compositionally biased region" description="Basic and acidic residues" evidence="1">
    <location>
        <begin position="27"/>
        <end position="53"/>
    </location>
</feature>
<organism evidence="2 3">
    <name type="scientific">Arthroderma otae (strain ATCC MYA-4605 / CBS 113480)</name>
    <name type="common">Microsporum canis</name>
    <dbReference type="NCBI Taxonomy" id="554155"/>
    <lineage>
        <taxon>Eukaryota</taxon>
        <taxon>Fungi</taxon>
        <taxon>Dikarya</taxon>
        <taxon>Ascomycota</taxon>
        <taxon>Pezizomycotina</taxon>
        <taxon>Eurotiomycetes</taxon>
        <taxon>Eurotiomycetidae</taxon>
        <taxon>Onygenales</taxon>
        <taxon>Arthrodermataceae</taxon>
        <taxon>Microsporum</taxon>
    </lineage>
</organism>
<evidence type="ECO:0000313" key="2">
    <source>
        <dbReference type="EMBL" id="EEQ32803.1"/>
    </source>
</evidence>
<gene>
    <name evidence="2" type="ORF">MCYG_05622</name>
</gene>
<keyword evidence="3" id="KW-1185">Reference proteome</keyword>
<reference evidence="3" key="1">
    <citation type="journal article" date="2012" name="MBio">
        <title>Comparative genome analysis of Trichophyton rubrum and related dermatophytes reveals candidate genes involved in infection.</title>
        <authorList>
            <person name="Martinez D.A."/>
            <person name="Oliver B.G."/>
            <person name="Graeser Y."/>
            <person name="Goldberg J.M."/>
            <person name="Li W."/>
            <person name="Martinez-Rossi N.M."/>
            <person name="Monod M."/>
            <person name="Shelest E."/>
            <person name="Barton R.C."/>
            <person name="Birch E."/>
            <person name="Brakhage A.A."/>
            <person name="Chen Z."/>
            <person name="Gurr S.J."/>
            <person name="Heiman D."/>
            <person name="Heitman J."/>
            <person name="Kosti I."/>
            <person name="Rossi A."/>
            <person name="Saif S."/>
            <person name="Samalova M."/>
            <person name="Saunders C.W."/>
            <person name="Shea T."/>
            <person name="Summerbell R.C."/>
            <person name="Xu J."/>
            <person name="Young S."/>
            <person name="Zeng Q."/>
            <person name="Birren B.W."/>
            <person name="Cuomo C.A."/>
            <person name="White T.C."/>
        </authorList>
    </citation>
    <scope>NUCLEOTIDE SEQUENCE [LARGE SCALE GENOMIC DNA]</scope>
    <source>
        <strain evidence="3">ATCC MYA-4605 / CBS 113480</strain>
    </source>
</reference>
<dbReference type="VEuPathDB" id="FungiDB:MCYG_05622"/>
<dbReference type="AlphaFoldDB" id="C5FSF0"/>